<evidence type="ECO:0000256" key="6">
    <source>
        <dbReference type="ARBA" id="ARBA00022970"/>
    </source>
</evidence>
<feature type="transmembrane region" description="Helical" evidence="9">
    <location>
        <begin position="120"/>
        <end position="140"/>
    </location>
</feature>
<evidence type="ECO:0000256" key="5">
    <source>
        <dbReference type="ARBA" id="ARBA00022692"/>
    </source>
</evidence>
<feature type="transmembrane region" description="Helical" evidence="9">
    <location>
        <begin position="74"/>
        <end position="100"/>
    </location>
</feature>
<feature type="transmembrane region" description="Helical" evidence="9">
    <location>
        <begin position="33"/>
        <end position="53"/>
    </location>
</feature>
<reference evidence="11" key="1">
    <citation type="submission" date="2022-10" db="EMBL/GenBank/DDBJ databases">
        <authorList>
            <person name="Byrne P K."/>
        </authorList>
    </citation>
    <scope>NUCLEOTIDE SEQUENCE</scope>
    <source>
        <strain evidence="11">IFO1815</strain>
    </source>
</reference>
<evidence type="ECO:0000256" key="1">
    <source>
        <dbReference type="ARBA" id="ARBA00004128"/>
    </source>
</evidence>
<dbReference type="GeneID" id="80917802"/>
<evidence type="ECO:0000256" key="8">
    <source>
        <dbReference type="ARBA" id="ARBA00023136"/>
    </source>
</evidence>
<dbReference type="AlphaFoldDB" id="A0AA35IZG6"/>
<feature type="transmembrane region" description="Helical" evidence="9">
    <location>
        <begin position="273"/>
        <end position="290"/>
    </location>
</feature>
<dbReference type="EMBL" id="OX365761">
    <property type="protein sequence ID" value="CAI4038591.1"/>
    <property type="molecule type" value="Genomic_DNA"/>
</dbReference>
<feature type="transmembrane region" description="Helical" evidence="9">
    <location>
        <begin position="382"/>
        <end position="404"/>
    </location>
</feature>
<sequence length="448" mass="49011">MVASIKSGVLTLLHTACGAGILAMPYAFKPFGLVPGMIMIVICGACAMQSLFIQARVAKYVPQGRASFSTLTRLINPSLSIVFDLAIAVKCFGVGVSYMIVVGDLMPQIMSVWTNNAWLLSRNVQISLIMLFFVTPLCFLKKLNSLRYASMIAISSVAYLCALVLVHYIAPSEDILRLRGQISYFFPPQSHDLNVLNTLPIFVFAYTCHHNMFSIINEQRSSRFEHIMKIPLIAVSLALILYIAIGCTGYLTFGDNIIGNIIMLYPQTVSSTVGRIAIVLLVMLAFPLQCHPARASIHQILQHLERENITTSTTSVSGPTFANENSPLMGDRGLDINEVIEEESIYQPKETSLKGKSFVFITCGILLASYLVAISVSSLARVLAIVGATGSTSISFILPGLFGYKLIGTEHNTVIPFTTRLFKYTGLALFIWGLVIMITCLTAALKLN</sequence>
<evidence type="ECO:0000256" key="9">
    <source>
        <dbReference type="SAM" id="Phobius"/>
    </source>
</evidence>
<name>A0AA35IZG6_SACMI</name>
<evidence type="ECO:0000259" key="10">
    <source>
        <dbReference type="Pfam" id="PF01490"/>
    </source>
</evidence>
<organism evidence="11 12">
    <name type="scientific">Saccharomyces mikatae IFO 1815</name>
    <dbReference type="NCBI Taxonomy" id="226126"/>
    <lineage>
        <taxon>Eukaryota</taxon>
        <taxon>Fungi</taxon>
        <taxon>Dikarya</taxon>
        <taxon>Ascomycota</taxon>
        <taxon>Saccharomycotina</taxon>
        <taxon>Saccharomycetes</taxon>
        <taxon>Saccharomycetales</taxon>
        <taxon>Saccharomycetaceae</taxon>
        <taxon>Saccharomyces</taxon>
    </lineage>
</organism>
<evidence type="ECO:0000313" key="11">
    <source>
        <dbReference type="EMBL" id="CAI4038591.1"/>
    </source>
</evidence>
<evidence type="ECO:0000256" key="3">
    <source>
        <dbReference type="ARBA" id="ARBA00022448"/>
    </source>
</evidence>
<feature type="transmembrane region" description="Helical" evidence="9">
    <location>
        <begin position="424"/>
        <end position="445"/>
    </location>
</feature>
<accession>A0AA35IZG6</accession>
<keyword evidence="12" id="KW-1185">Reference proteome</keyword>
<comment type="similarity">
    <text evidence="2">Belongs to the amino acid/polyamine transporter 2 family.</text>
</comment>
<dbReference type="GO" id="GO:0005313">
    <property type="term" value="F:L-glutamate transmembrane transporter activity"/>
    <property type="evidence" value="ECO:0007669"/>
    <property type="project" value="TreeGrafter"/>
</dbReference>
<dbReference type="PANTHER" id="PTHR22950">
    <property type="entry name" value="AMINO ACID TRANSPORTER"/>
    <property type="match status" value="1"/>
</dbReference>
<keyword evidence="8 9" id="KW-0472">Membrane</keyword>
<keyword evidence="6" id="KW-0029">Amino-acid transport</keyword>
<dbReference type="GO" id="GO:0000329">
    <property type="term" value="C:fungal-type vacuole membrane"/>
    <property type="evidence" value="ECO:0007669"/>
    <property type="project" value="TreeGrafter"/>
</dbReference>
<dbReference type="GO" id="GO:0061459">
    <property type="term" value="F:L-arginine transmembrane transporter activity"/>
    <property type="evidence" value="ECO:0007669"/>
    <property type="project" value="TreeGrafter"/>
</dbReference>
<evidence type="ECO:0000256" key="7">
    <source>
        <dbReference type="ARBA" id="ARBA00022989"/>
    </source>
</evidence>
<proteinExistence type="inferred from homology"/>
<keyword evidence="3" id="KW-0813">Transport</keyword>
<keyword evidence="4" id="KW-0926">Vacuole</keyword>
<gene>
    <name evidence="11" type="primary">SMKI05G2020</name>
    <name evidence="11" type="ORF">SMKI_05G2020</name>
</gene>
<evidence type="ECO:0000256" key="4">
    <source>
        <dbReference type="ARBA" id="ARBA00022554"/>
    </source>
</evidence>
<dbReference type="Pfam" id="PF01490">
    <property type="entry name" value="Aa_trans"/>
    <property type="match status" value="1"/>
</dbReference>
<evidence type="ECO:0000256" key="2">
    <source>
        <dbReference type="ARBA" id="ARBA00008066"/>
    </source>
</evidence>
<feature type="transmembrane region" description="Helical" evidence="9">
    <location>
        <begin position="358"/>
        <end position="376"/>
    </location>
</feature>
<comment type="subcellular location">
    <subcellularLocation>
        <location evidence="1">Vacuole membrane</location>
        <topology evidence="1">Multi-pass membrane protein</topology>
    </subcellularLocation>
</comment>
<keyword evidence="5 9" id="KW-0812">Transmembrane</keyword>
<protein>
    <recommendedName>
        <fullName evidence="10">Amino acid transporter transmembrane domain-containing protein</fullName>
    </recommendedName>
</protein>
<dbReference type="GO" id="GO:0005302">
    <property type="term" value="F:L-tyrosine transmembrane transporter activity"/>
    <property type="evidence" value="ECO:0007669"/>
    <property type="project" value="TreeGrafter"/>
</dbReference>
<dbReference type="RefSeq" id="XP_056081706.1">
    <property type="nucleotide sequence ID" value="XM_056221968.1"/>
</dbReference>
<feature type="transmembrane region" description="Helical" evidence="9">
    <location>
        <begin position="230"/>
        <end position="253"/>
    </location>
</feature>
<feature type="transmembrane region" description="Helical" evidence="9">
    <location>
        <begin position="152"/>
        <end position="170"/>
    </location>
</feature>
<dbReference type="GO" id="GO:0015194">
    <property type="term" value="F:L-serine transmembrane transporter activity"/>
    <property type="evidence" value="ECO:0007669"/>
    <property type="project" value="TreeGrafter"/>
</dbReference>
<keyword evidence="7 9" id="KW-1133">Transmembrane helix</keyword>
<dbReference type="Proteomes" id="UP001161438">
    <property type="component" value="Chromosome 5"/>
</dbReference>
<dbReference type="GO" id="GO:0005290">
    <property type="term" value="F:L-histidine transmembrane transporter activity"/>
    <property type="evidence" value="ECO:0007669"/>
    <property type="project" value="TreeGrafter"/>
</dbReference>
<evidence type="ECO:0000313" key="12">
    <source>
        <dbReference type="Proteomes" id="UP001161438"/>
    </source>
</evidence>
<feature type="transmembrane region" description="Helical" evidence="9">
    <location>
        <begin position="190"/>
        <end position="209"/>
    </location>
</feature>
<dbReference type="GO" id="GO:0015189">
    <property type="term" value="F:L-lysine transmembrane transporter activity"/>
    <property type="evidence" value="ECO:0007669"/>
    <property type="project" value="TreeGrafter"/>
</dbReference>
<dbReference type="PANTHER" id="PTHR22950:SF678">
    <property type="entry name" value="VACUOLAR AMINO ACID TRANSPORTER 5-RELATED"/>
    <property type="match status" value="1"/>
</dbReference>
<dbReference type="InterPro" id="IPR013057">
    <property type="entry name" value="AA_transpt_TM"/>
</dbReference>
<feature type="domain" description="Amino acid transporter transmembrane" evidence="10">
    <location>
        <begin position="2"/>
        <end position="438"/>
    </location>
</feature>